<sequence>MRTLIFLLKKEFKQIFRNKALLPIIFIAPIMQLIILPLAADFEIKNINISFVDHDRSSFSQQLYQKIVGSGYFKAISYGSSYQDAMQHIEKEESDIILEIPEGFERQLIRENKQDLFVAINAINGVKAGLGGSYLNQIIANYNQDIRAEWGLIKGNPQQAGLQVSSYFWFNPHMNYQVFMVPAILVLLVTMISTYMCALNIVKEKEIGTIEQINVTPIKKYQFILGKLIPFWLIGIFIFTIGLFGIGYLIYGIVPLGNLLTLYAYLSLYLIAMLGLGLLISTVSNTQQQAMSVAFFFIMIFMLMSGLFTSIDSMPNWAKAIAYCSPVTYFIDVIRMLVLKGSTFNDIKVHFAITAGFAVLLNVWALYKYKKTS</sequence>
<proteinExistence type="inferred from homology"/>
<dbReference type="PANTHER" id="PTHR30294:SF29">
    <property type="entry name" value="MULTIDRUG ABC TRANSPORTER PERMEASE YBHS-RELATED"/>
    <property type="match status" value="1"/>
</dbReference>
<dbReference type="Proteomes" id="UP000435036">
    <property type="component" value="Unassembled WGS sequence"/>
</dbReference>
<reference evidence="10 11" key="1">
    <citation type="submission" date="2019-12" db="EMBL/GenBank/DDBJ databases">
        <authorList>
            <person name="Dong K."/>
        </authorList>
    </citation>
    <scope>NUCLEOTIDE SEQUENCE [LARGE SCALE GENOMIC DNA]</scope>
    <source>
        <strain evidence="10 11">JCM 31225</strain>
    </source>
</reference>
<evidence type="ECO:0000256" key="1">
    <source>
        <dbReference type="ARBA" id="ARBA00004651"/>
    </source>
</evidence>
<evidence type="ECO:0000259" key="9">
    <source>
        <dbReference type="PROSITE" id="PS51012"/>
    </source>
</evidence>
<evidence type="ECO:0000313" key="10">
    <source>
        <dbReference type="EMBL" id="MVZ62642.1"/>
    </source>
</evidence>
<comment type="caution">
    <text evidence="10">The sequence shown here is derived from an EMBL/GenBank/DDBJ whole genome shotgun (WGS) entry which is preliminary data.</text>
</comment>
<feature type="domain" description="ABC transmembrane type-2" evidence="9">
    <location>
        <begin position="146"/>
        <end position="372"/>
    </location>
</feature>
<keyword evidence="6 8" id="KW-1133">Transmembrane helix</keyword>
<evidence type="ECO:0000256" key="4">
    <source>
        <dbReference type="ARBA" id="ARBA00022475"/>
    </source>
</evidence>
<evidence type="ECO:0000256" key="6">
    <source>
        <dbReference type="ARBA" id="ARBA00022989"/>
    </source>
</evidence>
<dbReference type="PANTHER" id="PTHR30294">
    <property type="entry name" value="MEMBRANE COMPONENT OF ABC TRANSPORTER YHHJ-RELATED"/>
    <property type="match status" value="1"/>
</dbReference>
<organism evidence="10 11">
    <name type="scientific">Sphingobacterium humi</name>
    <dbReference type="NCBI Taxonomy" id="1796905"/>
    <lineage>
        <taxon>Bacteria</taxon>
        <taxon>Pseudomonadati</taxon>
        <taxon>Bacteroidota</taxon>
        <taxon>Sphingobacteriia</taxon>
        <taxon>Sphingobacteriales</taxon>
        <taxon>Sphingobacteriaceae</taxon>
        <taxon>Sphingobacterium</taxon>
    </lineage>
</organism>
<evidence type="ECO:0000256" key="3">
    <source>
        <dbReference type="ARBA" id="ARBA00022448"/>
    </source>
</evidence>
<keyword evidence="7 8" id="KW-0472">Membrane</keyword>
<comment type="similarity">
    <text evidence="2">Belongs to the ABC-2 integral membrane protein family.</text>
</comment>
<feature type="transmembrane region" description="Helical" evidence="8">
    <location>
        <begin position="179"/>
        <end position="202"/>
    </location>
</feature>
<feature type="transmembrane region" description="Helical" evidence="8">
    <location>
        <begin position="20"/>
        <end position="40"/>
    </location>
</feature>
<feature type="transmembrane region" description="Helical" evidence="8">
    <location>
        <begin position="262"/>
        <end position="281"/>
    </location>
</feature>
<dbReference type="Pfam" id="PF12698">
    <property type="entry name" value="ABC2_membrane_3"/>
    <property type="match status" value="1"/>
</dbReference>
<dbReference type="InterPro" id="IPR051449">
    <property type="entry name" value="ABC-2_transporter_component"/>
</dbReference>
<feature type="transmembrane region" description="Helical" evidence="8">
    <location>
        <begin position="293"/>
        <end position="311"/>
    </location>
</feature>
<protein>
    <submittedName>
        <fullName evidence="10">ABC transporter permease</fullName>
    </submittedName>
</protein>
<dbReference type="Gene3D" id="3.40.1710.10">
    <property type="entry name" value="abc type-2 transporter like domain"/>
    <property type="match status" value="1"/>
</dbReference>
<feature type="transmembrane region" description="Helical" evidence="8">
    <location>
        <begin position="223"/>
        <end position="250"/>
    </location>
</feature>
<dbReference type="GO" id="GO:0005886">
    <property type="term" value="C:plasma membrane"/>
    <property type="evidence" value="ECO:0007669"/>
    <property type="project" value="UniProtKB-SubCell"/>
</dbReference>
<keyword evidence="3" id="KW-0813">Transport</keyword>
<keyword evidence="11" id="KW-1185">Reference proteome</keyword>
<dbReference type="InterPro" id="IPR047817">
    <property type="entry name" value="ABC2_TM_bact-type"/>
</dbReference>
<dbReference type="RefSeq" id="WP_160369373.1">
    <property type="nucleotide sequence ID" value="NZ_WSQA01000008.1"/>
</dbReference>
<keyword evidence="4" id="KW-1003">Cell membrane</keyword>
<feature type="transmembrane region" description="Helical" evidence="8">
    <location>
        <begin position="349"/>
        <end position="367"/>
    </location>
</feature>
<name>A0A6N8L4E6_9SPHI</name>
<accession>A0A6N8L4E6</accession>
<keyword evidence="5 8" id="KW-0812">Transmembrane</keyword>
<dbReference type="OrthoDB" id="9808686at2"/>
<evidence type="ECO:0000256" key="2">
    <source>
        <dbReference type="ARBA" id="ARBA00007783"/>
    </source>
</evidence>
<comment type="subcellular location">
    <subcellularLocation>
        <location evidence="1">Cell membrane</location>
        <topology evidence="1">Multi-pass membrane protein</topology>
    </subcellularLocation>
</comment>
<gene>
    <name evidence="10" type="ORF">GQF63_11455</name>
</gene>
<dbReference type="GO" id="GO:0140359">
    <property type="term" value="F:ABC-type transporter activity"/>
    <property type="evidence" value="ECO:0007669"/>
    <property type="project" value="InterPro"/>
</dbReference>
<evidence type="ECO:0000256" key="5">
    <source>
        <dbReference type="ARBA" id="ARBA00022692"/>
    </source>
</evidence>
<evidence type="ECO:0000313" key="11">
    <source>
        <dbReference type="Proteomes" id="UP000435036"/>
    </source>
</evidence>
<evidence type="ECO:0000256" key="7">
    <source>
        <dbReference type="ARBA" id="ARBA00023136"/>
    </source>
</evidence>
<dbReference type="AlphaFoldDB" id="A0A6N8L4E6"/>
<dbReference type="EMBL" id="WSQA01000008">
    <property type="protein sequence ID" value="MVZ62642.1"/>
    <property type="molecule type" value="Genomic_DNA"/>
</dbReference>
<dbReference type="PROSITE" id="PS51012">
    <property type="entry name" value="ABC_TM2"/>
    <property type="match status" value="1"/>
</dbReference>
<dbReference type="InterPro" id="IPR013525">
    <property type="entry name" value="ABC2_TM"/>
</dbReference>
<evidence type="ECO:0000256" key="8">
    <source>
        <dbReference type="SAM" id="Phobius"/>
    </source>
</evidence>